<reference evidence="2" key="1">
    <citation type="submission" date="2023-03" db="EMBL/GenBank/DDBJ databases">
        <title>Emydomyces testavorans Genome Sequence.</title>
        <authorList>
            <person name="Hoyer L."/>
        </authorList>
    </citation>
    <scope>NUCLEOTIDE SEQUENCE</scope>
    <source>
        <strain evidence="2">16-2883</strain>
    </source>
</reference>
<name>A0AAF0IHQ3_9EURO</name>
<feature type="chain" id="PRO_5042128447" evidence="1">
    <location>
        <begin position="19"/>
        <end position="239"/>
    </location>
</feature>
<protein>
    <submittedName>
        <fullName evidence="2">Uncharacterized protein</fullName>
    </submittedName>
</protein>
<evidence type="ECO:0000256" key="1">
    <source>
        <dbReference type="SAM" id="SignalP"/>
    </source>
</evidence>
<feature type="signal peptide" evidence="1">
    <location>
        <begin position="1"/>
        <end position="18"/>
    </location>
</feature>
<proteinExistence type="predicted"/>
<keyword evidence="1" id="KW-0732">Signal</keyword>
<keyword evidence="3" id="KW-1185">Reference proteome</keyword>
<evidence type="ECO:0000313" key="2">
    <source>
        <dbReference type="EMBL" id="WEW57132.1"/>
    </source>
</evidence>
<gene>
    <name evidence="2" type="ORF">PRK78_002592</name>
</gene>
<dbReference type="AlphaFoldDB" id="A0AAF0IHQ3"/>
<sequence>MYELFAIALFALYTGTLSNPVDNKGQFDSRKLPGNSIVKLCPESQDDVLVIERIVNKPQIPYLQVFIFQQSGSGLTNKFFGRNEEEDVFIWGNFTRDIPAASTVDYQINATANTGDFGALNGTFHICDYLEQMHQPPESNEPEKACPPSKGPVFINYAAWFADFLVAPGQWSVKFDAKMPGGDRIYCLQAEFDLQCPPWHDGPECLRDNRKTVDIGDILTGRKERMARRNVAGQWPLPA</sequence>
<dbReference type="EMBL" id="CP120628">
    <property type="protein sequence ID" value="WEW57132.1"/>
    <property type="molecule type" value="Genomic_DNA"/>
</dbReference>
<dbReference type="Proteomes" id="UP001219355">
    <property type="component" value="Chromosome 2"/>
</dbReference>
<evidence type="ECO:0000313" key="3">
    <source>
        <dbReference type="Proteomes" id="UP001219355"/>
    </source>
</evidence>
<accession>A0AAF0IHQ3</accession>
<organism evidence="2 3">
    <name type="scientific">Emydomyces testavorans</name>
    <dbReference type="NCBI Taxonomy" id="2070801"/>
    <lineage>
        <taxon>Eukaryota</taxon>
        <taxon>Fungi</taxon>
        <taxon>Dikarya</taxon>
        <taxon>Ascomycota</taxon>
        <taxon>Pezizomycotina</taxon>
        <taxon>Eurotiomycetes</taxon>
        <taxon>Eurotiomycetidae</taxon>
        <taxon>Onygenales</taxon>
        <taxon>Nannizziopsiaceae</taxon>
        <taxon>Emydomyces</taxon>
    </lineage>
</organism>